<dbReference type="KEGG" id="dmm:dnm_088590"/>
<dbReference type="InterPro" id="IPR008323">
    <property type="entry name" value="UCP033563"/>
</dbReference>
<protein>
    <submittedName>
        <fullName evidence="1">DUF1015</fullName>
    </submittedName>
</protein>
<name>A0A975BX57_9BACT</name>
<organism evidence="1 2">
    <name type="scientific">Desulfonema magnum</name>
    <dbReference type="NCBI Taxonomy" id="45655"/>
    <lineage>
        <taxon>Bacteria</taxon>
        <taxon>Pseudomonadati</taxon>
        <taxon>Thermodesulfobacteriota</taxon>
        <taxon>Desulfobacteria</taxon>
        <taxon>Desulfobacterales</taxon>
        <taxon>Desulfococcaceae</taxon>
        <taxon>Desulfonema</taxon>
    </lineage>
</organism>
<gene>
    <name evidence="1" type="ORF">dnm_088590</name>
</gene>
<dbReference type="PANTHER" id="PTHR36454:SF1">
    <property type="entry name" value="DUF1015 DOMAIN-CONTAINING PROTEIN"/>
    <property type="match status" value="1"/>
</dbReference>
<dbReference type="PANTHER" id="PTHR36454">
    <property type="entry name" value="LMO2823 PROTEIN"/>
    <property type="match status" value="1"/>
</dbReference>
<dbReference type="PIRSF" id="PIRSF033563">
    <property type="entry name" value="UCP033563"/>
    <property type="match status" value="1"/>
</dbReference>
<evidence type="ECO:0000313" key="2">
    <source>
        <dbReference type="Proteomes" id="UP000663722"/>
    </source>
</evidence>
<proteinExistence type="predicted"/>
<dbReference type="Proteomes" id="UP000663722">
    <property type="component" value="Chromosome"/>
</dbReference>
<reference evidence="1" key="1">
    <citation type="journal article" date="2021" name="Microb. Physiol.">
        <title>Proteogenomic Insights into the Physiology of Marine, Sulfate-Reducing, Filamentous Desulfonema limicola and Desulfonema magnum.</title>
        <authorList>
            <person name="Schnaars V."/>
            <person name="Wohlbrand L."/>
            <person name="Scheve S."/>
            <person name="Hinrichs C."/>
            <person name="Reinhardt R."/>
            <person name="Rabus R."/>
        </authorList>
    </citation>
    <scope>NUCLEOTIDE SEQUENCE</scope>
    <source>
        <strain evidence="1">4be13</strain>
    </source>
</reference>
<evidence type="ECO:0000313" key="1">
    <source>
        <dbReference type="EMBL" id="QTA92769.1"/>
    </source>
</evidence>
<dbReference type="RefSeq" id="WP_207679998.1">
    <property type="nucleotide sequence ID" value="NZ_CP061800.1"/>
</dbReference>
<dbReference type="EMBL" id="CP061800">
    <property type="protein sequence ID" value="QTA92769.1"/>
    <property type="molecule type" value="Genomic_DNA"/>
</dbReference>
<dbReference type="AlphaFoldDB" id="A0A975BX57"/>
<dbReference type="Pfam" id="PF06245">
    <property type="entry name" value="DUF1015"/>
    <property type="match status" value="1"/>
</dbReference>
<accession>A0A975BX57</accession>
<sequence length="445" mass="50868">MANVIPFKGILYNTDKIHNLSDVTTPPFDVISEEEQNEFYECHPQNIVRLILNKTTENDTCDYNCHTRAGECFNQWLSEGLLVQDDSAVFYLTSMEFPLEDKMVTRFGLIARVGLEPFEKGVVLPHERTFSNVKSERLELMKACHANLSQIFSLYPDRNATVFKLLKNAVSDKTPDTDFTDSKGHRHKMWRISDTDVQANISDAMKEKTLFIADGHHRYETALNYREWVAANDPDFSETHPANYIMMYLSSMEDPGMVILPAHRMLTGVQDSVLETFIQKAEDYFDIIAIPFGEEGPEKAKAEFVSMLKSYASKNTIGVFMKNIRELYLLTLKPNVMEQLFGDELPDVLRNIDVTILTHLIFMEILGFDQTNLDDEKLIAYSSIAEEAMDRVSSGKCDIVFVLNPTKIEQVQDIAESGLTMPRKSTYFYPKVITGQVINKLRIEN</sequence>
<keyword evidence="2" id="KW-1185">Reference proteome</keyword>